<dbReference type="GO" id="GO:0004308">
    <property type="term" value="F:exo-alpha-sialidase activity"/>
    <property type="evidence" value="ECO:0007669"/>
    <property type="project" value="InterPro"/>
</dbReference>
<feature type="compositionally biased region" description="Polar residues" evidence="1">
    <location>
        <begin position="280"/>
        <end position="302"/>
    </location>
</feature>
<feature type="domain" description="Trans-sialidase C-terminal" evidence="2">
    <location>
        <begin position="42"/>
        <end position="240"/>
    </location>
</feature>
<reference evidence="3 4" key="1">
    <citation type="journal article" date="2018" name="Microb. Genom.">
        <title>Expanding an expanded genome: long-read sequencing of Trypanosoma cruzi.</title>
        <authorList>
            <person name="Berna L."/>
            <person name="Rodriguez M."/>
            <person name="Chiribao M.L."/>
            <person name="Parodi-Talice A."/>
            <person name="Pita S."/>
            <person name="Rijo G."/>
            <person name="Alvarez-Valin F."/>
            <person name="Robello C."/>
        </authorList>
    </citation>
    <scope>NUCLEOTIDE SEQUENCE [LARGE SCALE GENOMIC DNA]</scope>
    <source>
        <strain evidence="3 4">Dm28c</strain>
    </source>
</reference>
<dbReference type="VEuPathDB" id="TriTrypDB:C4B63_99g72"/>
<dbReference type="Gene3D" id="2.60.120.200">
    <property type="match status" value="1"/>
</dbReference>
<dbReference type="InterPro" id="IPR013320">
    <property type="entry name" value="ConA-like_dom_sf"/>
</dbReference>
<evidence type="ECO:0000313" key="4">
    <source>
        <dbReference type="Proteomes" id="UP000246121"/>
    </source>
</evidence>
<evidence type="ECO:0000256" key="1">
    <source>
        <dbReference type="SAM" id="MobiDB-lite"/>
    </source>
</evidence>
<proteinExistence type="predicted"/>
<dbReference type="InterPro" id="IPR008377">
    <property type="entry name" value="Sialidase_trypan"/>
</dbReference>
<evidence type="ECO:0000313" key="3">
    <source>
        <dbReference type="EMBL" id="PWU87179.1"/>
    </source>
</evidence>
<dbReference type="SUPFAM" id="SSF49899">
    <property type="entry name" value="Concanavalin A-like lectins/glucanases"/>
    <property type="match status" value="1"/>
</dbReference>
<dbReference type="EMBL" id="PRFA01000099">
    <property type="protein sequence ID" value="PWU87179.1"/>
    <property type="molecule type" value="Genomic_DNA"/>
</dbReference>
<organism evidence="3 4">
    <name type="scientific">Trypanosoma cruzi</name>
    <dbReference type="NCBI Taxonomy" id="5693"/>
    <lineage>
        <taxon>Eukaryota</taxon>
        <taxon>Discoba</taxon>
        <taxon>Euglenozoa</taxon>
        <taxon>Kinetoplastea</taxon>
        <taxon>Metakinetoplastina</taxon>
        <taxon>Trypanosomatida</taxon>
        <taxon>Trypanosomatidae</taxon>
        <taxon>Trypanosoma</taxon>
        <taxon>Schizotrypanum</taxon>
    </lineage>
</organism>
<dbReference type="VEuPathDB" id="TriTrypDB:TcCLB.506653.10"/>
<feature type="compositionally biased region" description="Polar residues" evidence="1">
    <location>
        <begin position="247"/>
        <end position="265"/>
    </location>
</feature>
<comment type="caution">
    <text evidence="3">The sequence shown here is derived from an EMBL/GenBank/DDBJ whole genome shotgun (WGS) entry which is preliminary data.</text>
</comment>
<dbReference type="Proteomes" id="UP000246121">
    <property type="component" value="Unassembled WGS sequence"/>
</dbReference>
<dbReference type="Pfam" id="PF11052">
    <property type="entry name" value="Tr-sialidase_C"/>
    <property type="match status" value="1"/>
</dbReference>
<gene>
    <name evidence="3" type="ORF">C4B63_99g72</name>
</gene>
<dbReference type="Pfam" id="PF22925">
    <property type="entry name" value="TS_C"/>
    <property type="match status" value="1"/>
</dbReference>
<protein>
    <submittedName>
        <fullName evidence="3">Putative trans-sialidase, Group V</fullName>
    </submittedName>
</protein>
<feature type="region of interest" description="Disordered" evidence="1">
    <location>
        <begin position="247"/>
        <end position="340"/>
    </location>
</feature>
<dbReference type="VEuPathDB" id="TriTrypDB:Tc_MARK_7897"/>
<dbReference type="VEuPathDB" id="TriTrypDB:C3747_213g7"/>
<sequence length="398" mass="42721">MCYRSGRKWTTLSPSCAPQVLRRMAHLTMPAALIRSRMGWLDFLSGNFSENTWRDEYLGVNATVKKDGATETSDGVKFTGAWAQWPVGEQGENQLYHFANYNFTLVATVSIHNVPEGITHIPLIGVKMKGDENNVLLGLSYNKERKWQVLCGDGTPKEHSSGWEKETQYQVVLMLRNGTQGSVYVNGERVCMGEQRVMRDAESKEISHFYFGGDGENADNKEGVSVTVTNVLLYNRPWDEAEITALNPNKASTPSPVNQPSQGTAIQPPGGQGKEGQRQLLGSSGVNDVSAPTVSSAKTSSGREGPATQLVSEKSSDGSKNAGGGSSPGSDATVETAEGADAQKEDLHAQNRDIKAAALSSSPGNISQGNNSDAGTVRESGLLPLLLLMLGLWVFAAL</sequence>
<name>A0A2V2UST1_TRYCR</name>
<dbReference type="VEuPathDB" id="TriTrypDB:TcCL_Unassigned03149"/>
<dbReference type="AlphaFoldDB" id="A0A2V2UST1"/>
<accession>A0A2V2UST1</accession>
<dbReference type="PRINTS" id="PR01803">
    <property type="entry name" value="TCSIALIDASE"/>
</dbReference>
<dbReference type="InterPro" id="IPR055239">
    <property type="entry name" value="TS_C"/>
</dbReference>
<dbReference type="VEuPathDB" id="TriTrypDB:TCSYLVIO_001170"/>
<dbReference type="InterPro" id="IPR021287">
    <property type="entry name" value="Trans-sialidase_CS"/>
</dbReference>
<dbReference type="VEuPathDB" id="TriTrypDB:TCDM_13230"/>
<evidence type="ECO:0000259" key="2">
    <source>
        <dbReference type="Pfam" id="PF22925"/>
    </source>
</evidence>
<dbReference type="VEuPathDB" id="TriTrypDB:TcG_09244"/>